<accession>A0A6B9GAT9</accession>
<organism evidence="1 2">
    <name type="scientific">Pantoea cypripedii</name>
    <name type="common">Pectobacterium cypripedii</name>
    <name type="synonym">Erwinia cypripedii</name>
    <dbReference type="NCBI Taxonomy" id="55209"/>
    <lineage>
        <taxon>Bacteria</taxon>
        <taxon>Pseudomonadati</taxon>
        <taxon>Pseudomonadota</taxon>
        <taxon>Gammaproteobacteria</taxon>
        <taxon>Enterobacterales</taxon>
        <taxon>Erwiniaceae</taxon>
        <taxon>Pantoea</taxon>
    </lineage>
</organism>
<gene>
    <name evidence="1" type="ORF">CUN67_28900</name>
</gene>
<protein>
    <submittedName>
        <fullName evidence="1">Uncharacterized protein</fullName>
    </submittedName>
</protein>
<dbReference type="InterPro" id="IPR010371">
    <property type="entry name" value="YBR137W-like"/>
</dbReference>
<geneLocation type="plasmid" evidence="2">
    <name>pne1b</name>
</geneLocation>
<dbReference type="Pfam" id="PF03928">
    <property type="entry name" value="HbpS-like"/>
    <property type="match status" value="1"/>
</dbReference>
<evidence type="ECO:0000313" key="2">
    <source>
        <dbReference type="Proteomes" id="UP000502005"/>
    </source>
</evidence>
<dbReference type="PANTHER" id="PTHR28255:SF1">
    <property type="entry name" value="UPF0303 PROTEIN YBR137W"/>
    <property type="match status" value="1"/>
</dbReference>
<proteinExistence type="predicted"/>
<sequence>MNEISESKRVKEQEEKLTFRSFDGNAAWGIGNYLREAAQSRNVDIAVEIFINGMVIFLMAMDKTAPDNSEWMRRKRNFVLRTRMCSYAGQLIRESAERGSNVLDGMSPEDFAANGGSFPIVVTGVGIIGTVTVSGLSSRDDHYLVTEAIEYYLQNVAGDK</sequence>
<dbReference type="AlphaFoldDB" id="A0A6B9GAT9"/>
<name>A0A6B9GAT9_PANCY</name>
<keyword evidence="1" id="KW-0614">Plasmid</keyword>
<dbReference type="Proteomes" id="UP000502005">
    <property type="component" value="Plasmid pNE1B"/>
</dbReference>
<dbReference type="InterPro" id="IPR038084">
    <property type="entry name" value="PduO/GlcC-like_sf"/>
</dbReference>
<dbReference type="SUPFAM" id="SSF143744">
    <property type="entry name" value="GlcG-like"/>
    <property type="match status" value="1"/>
</dbReference>
<dbReference type="RefSeq" id="WP_208718928.1">
    <property type="nucleotide sequence ID" value="NZ_CP024770.1"/>
</dbReference>
<dbReference type="PANTHER" id="PTHR28255">
    <property type="match status" value="1"/>
</dbReference>
<dbReference type="EMBL" id="CP024770">
    <property type="protein sequence ID" value="QGY32953.1"/>
    <property type="molecule type" value="Genomic_DNA"/>
</dbReference>
<dbReference type="Gene3D" id="3.30.450.150">
    <property type="entry name" value="Haem-degrading domain"/>
    <property type="match status" value="1"/>
</dbReference>
<evidence type="ECO:0000313" key="1">
    <source>
        <dbReference type="EMBL" id="QGY32953.1"/>
    </source>
</evidence>
<dbReference type="PIRSF" id="PIRSF008757">
    <property type="entry name" value="UCP008757"/>
    <property type="match status" value="1"/>
</dbReference>
<dbReference type="NCBIfam" id="NF002696">
    <property type="entry name" value="PRK02487.1-5"/>
    <property type="match status" value="1"/>
</dbReference>
<reference evidence="1 2" key="1">
    <citation type="submission" date="2017-11" db="EMBL/GenBank/DDBJ databases">
        <title>Genome sequence of Pantoea cypripedii NE1.</title>
        <authorList>
            <person name="Nascimento F.X."/>
        </authorList>
    </citation>
    <scope>NUCLEOTIDE SEQUENCE [LARGE SCALE GENOMIC DNA]</scope>
    <source>
        <strain evidence="1 2">NE1</strain>
        <plasmid evidence="2">pne1b</plasmid>
    </source>
</reference>
<dbReference type="InterPro" id="IPR005624">
    <property type="entry name" value="PduO/GlcC-like"/>
</dbReference>